<keyword evidence="3" id="KW-1185">Reference proteome</keyword>
<dbReference type="InterPro" id="IPR013785">
    <property type="entry name" value="Aldolase_TIM"/>
</dbReference>
<protein>
    <submittedName>
        <fullName evidence="2">Fructose-6-phosphate aldolase</fullName>
    </submittedName>
</protein>
<reference evidence="2 3" key="1">
    <citation type="submission" date="2021-08" db="EMBL/GenBank/DDBJ databases">
        <title>Collinsella faecalis sp. nov. isolated from swine faeces.</title>
        <authorList>
            <person name="Oh B.S."/>
            <person name="Lee J.H."/>
        </authorList>
    </citation>
    <scope>NUCLEOTIDE SEQUENCE [LARGE SCALE GENOMIC DNA]</scope>
    <source>
        <strain evidence="2 3">AGMB00827</strain>
    </source>
</reference>
<proteinExistence type="predicted"/>
<dbReference type="PANTHER" id="PTHR10683">
    <property type="entry name" value="TRANSALDOLASE"/>
    <property type="match status" value="1"/>
</dbReference>
<sequence>MKLCIDDADVEKIRRIYERFPVDGVSTNPSILAASGRPPYEVLHEIRSIIGDDGELFVQVISNSAEGMLAEAKRICAELGASTLVKVPSTPEGFRAMRMLKAAGIRFIGTAIYTAMQGFLAAKCGAEYAAPYVNRIDNMGFDGVKVACEIHDSIVAAGLPSGLLAASFKNSQQVLELVRYGVKGVTVAPDLIEGLVKNAAIDAAVDAFTQDFETLVGTGATMADC</sequence>
<comment type="caution">
    <text evidence="2">The sequence shown here is derived from an EMBL/GenBank/DDBJ whole genome shotgun (WGS) entry which is preliminary data.</text>
</comment>
<evidence type="ECO:0000256" key="1">
    <source>
        <dbReference type="ARBA" id="ARBA00023270"/>
    </source>
</evidence>
<evidence type="ECO:0000313" key="2">
    <source>
        <dbReference type="EMBL" id="MBY4797214.1"/>
    </source>
</evidence>
<dbReference type="InterPro" id="IPR001585">
    <property type="entry name" value="TAL/FSA"/>
</dbReference>
<dbReference type="EMBL" id="JAIMFO010000004">
    <property type="protein sequence ID" value="MBY4797214.1"/>
    <property type="molecule type" value="Genomic_DNA"/>
</dbReference>
<dbReference type="Pfam" id="PF00923">
    <property type="entry name" value="TAL_FSA"/>
    <property type="match status" value="1"/>
</dbReference>
<dbReference type="SUPFAM" id="SSF51569">
    <property type="entry name" value="Aldolase"/>
    <property type="match status" value="1"/>
</dbReference>
<keyword evidence="1" id="KW-0704">Schiff base</keyword>
<organism evidence="2 3">
    <name type="scientific">Collinsella ureilytica</name>
    <dbReference type="NCBI Taxonomy" id="2869515"/>
    <lineage>
        <taxon>Bacteria</taxon>
        <taxon>Bacillati</taxon>
        <taxon>Actinomycetota</taxon>
        <taxon>Coriobacteriia</taxon>
        <taxon>Coriobacteriales</taxon>
        <taxon>Coriobacteriaceae</taxon>
        <taxon>Collinsella</taxon>
    </lineage>
</organism>
<dbReference type="PANTHER" id="PTHR10683:SF40">
    <property type="entry name" value="FRUCTOSE-6-PHOSPHATE ALDOLASE 1-RELATED"/>
    <property type="match status" value="1"/>
</dbReference>
<dbReference type="Gene3D" id="3.20.20.70">
    <property type="entry name" value="Aldolase class I"/>
    <property type="match status" value="1"/>
</dbReference>
<dbReference type="CDD" id="cd00956">
    <property type="entry name" value="Transaldolase_FSA"/>
    <property type="match status" value="1"/>
</dbReference>
<evidence type="ECO:0000313" key="3">
    <source>
        <dbReference type="Proteomes" id="UP000700908"/>
    </source>
</evidence>
<dbReference type="InterPro" id="IPR033919">
    <property type="entry name" value="TSA/FSA_arc/bac"/>
</dbReference>
<dbReference type="RefSeq" id="WP_222198945.1">
    <property type="nucleotide sequence ID" value="NZ_JAIMFO010000004.1"/>
</dbReference>
<gene>
    <name evidence="2" type="ORF">K6V98_02385</name>
</gene>
<accession>A0ABS7MIM5</accession>
<name>A0ABS7MIM5_9ACTN</name>
<dbReference type="Proteomes" id="UP000700908">
    <property type="component" value="Unassembled WGS sequence"/>
</dbReference>